<evidence type="ECO:0000313" key="2">
    <source>
        <dbReference type="EMBL" id="GBP15025.1"/>
    </source>
</evidence>
<dbReference type="AlphaFoldDB" id="A0A4C1TLT9"/>
<dbReference type="EMBL" id="BGZK01000068">
    <property type="protein sequence ID" value="GBP15025.1"/>
    <property type="molecule type" value="Genomic_DNA"/>
</dbReference>
<name>A0A4C1TLT9_EUMVA</name>
<dbReference type="Proteomes" id="UP000299102">
    <property type="component" value="Unassembled WGS sequence"/>
</dbReference>
<feature type="compositionally biased region" description="Basic and acidic residues" evidence="1">
    <location>
        <begin position="111"/>
        <end position="130"/>
    </location>
</feature>
<proteinExistence type="predicted"/>
<feature type="region of interest" description="Disordered" evidence="1">
    <location>
        <begin position="209"/>
        <end position="230"/>
    </location>
</feature>
<accession>A0A4C1TLT9</accession>
<protein>
    <submittedName>
        <fullName evidence="2">Uncharacterized protein</fullName>
    </submittedName>
</protein>
<sequence length="230" mass="25209">MNEIDILCGSTALFVTRVRLALGRVRSGTAALILFAGEPNAMLNDDNTNCGCNHKSRCYVGGGRGRARAANLADTCAVPRHSPPTPPLLMYKVCLQSFLRKNTRGSVTKRGRAEDLSRRQSRTSKNEHRISSSKLSRRNVLTDFLRNTEHNSVFTDRCAVIVIITRQLSTLQLCGKTEPAIFTGERPRIALDSPPLPRVEPWRCNRIGGARGGARGAGRAAERRGGRDVS</sequence>
<evidence type="ECO:0000313" key="3">
    <source>
        <dbReference type="Proteomes" id="UP000299102"/>
    </source>
</evidence>
<evidence type="ECO:0000256" key="1">
    <source>
        <dbReference type="SAM" id="MobiDB-lite"/>
    </source>
</evidence>
<comment type="caution">
    <text evidence="2">The sequence shown here is derived from an EMBL/GenBank/DDBJ whole genome shotgun (WGS) entry which is preliminary data.</text>
</comment>
<keyword evidence="3" id="KW-1185">Reference proteome</keyword>
<feature type="region of interest" description="Disordered" evidence="1">
    <location>
        <begin position="105"/>
        <end position="133"/>
    </location>
</feature>
<feature type="compositionally biased region" description="Basic and acidic residues" evidence="1">
    <location>
        <begin position="220"/>
        <end position="230"/>
    </location>
</feature>
<gene>
    <name evidence="2" type="ORF">EVAR_6668_1</name>
</gene>
<organism evidence="2 3">
    <name type="scientific">Eumeta variegata</name>
    <name type="common">Bagworm moth</name>
    <name type="synonym">Eumeta japonica</name>
    <dbReference type="NCBI Taxonomy" id="151549"/>
    <lineage>
        <taxon>Eukaryota</taxon>
        <taxon>Metazoa</taxon>
        <taxon>Ecdysozoa</taxon>
        <taxon>Arthropoda</taxon>
        <taxon>Hexapoda</taxon>
        <taxon>Insecta</taxon>
        <taxon>Pterygota</taxon>
        <taxon>Neoptera</taxon>
        <taxon>Endopterygota</taxon>
        <taxon>Lepidoptera</taxon>
        <taxon>Glossata</taxon>
        <taxon>Ditrysia</taxon>
        <taxon>Tineoidea</taxon>
        <taxon>Psychidae</taxon>
        <taxon>Oiketicinae</taxon>
        <taxon>Eumeta</taxon>
    </lineage>
</organism>
<reference evidence="2 3" key="1">
    <citation type="journal article" date="2019" name="Commun. Biol.">
        <title>The bagworm genome reveals a unique fibroin gene that provides high tensile strength.</title>
        <authorList>
            <person name="Kono N."/>
            <person name="Nakamura H."/>
            <person name="Ohtoshi R."/>
            <person name="Tomita M."/>
            <person name="Numata K."/>
            <person name="Arakawa K."/>
        </authorList>
    </citation>
    <scope>NUCLEOTIDE SEQUENCE [LARGE SCALE GENOMIC DNA]</scope>
</reference>